<evidence type="ECO:0000313" key="2">
    <source>
        <dbReference type="Proteomes" id="UP000649617"/>
    </source>
</evidence>
<feature type="non-terminal residue" evidence="1">
    <location>
        <position position="112"/>
    </location>
</feature>
<proteinExistence type="predicted"/>
<keyword evidence="2" id="KW-1185">Reference proteome</keyword>
<accession>A0A812SJ00</accession>
<evidence type="ECO:0000313" key="1">
    <source>
        <dbReference type="EMBL" id="CAE7485768.1"/>
    </source>
</evidence>
<reference evidence="1" key="1">
    <citation type="submission" date="2021-02" db="EMBL/GenBank/DDBJ databases">
        <authorList>
            <person name="Dougan E. K."/>
            <person name="Rhodes N."/>
            <person name="Thang M."/>
            <person name="Chan C."/>
        </authorList>
    </citation>
    <scope>NUCLEOTIDE SEQUENCE</scope>
</reference>
<dbReference type="EMBL" id="CAJNIZ010025670">
    <property type="protein sequence ID" value="CAE7485768.1"/>
    <property type="molecule type" value="Genomic_DNA"/>
</dbReference>
<organism evidence="1 2">
    <name type="scientific">Symbiodinium pilosum</name>
    <name type="common">Dinoflagellate</name>
    <dbReference type="NCBI Taxonomy" id="2952"/>
    <lineage>
        <taxon>Eukaryota</taxon>
        <taxon>Sar</taxon>
        <taxon>Alveolata</taxon>
        <taxon>Dinophyceae</taxon>
        <taxon>Suessiales</taxon>
        <taxon>Symbiodiniaceae</taxon>
        <taxon>Symbiodinium</taxon>
    </lineage>
</organism>
<dbReference type="OrthoDB" id="417095at2759"/>
<dbReference type="Proteomes" id="UP000649617">
    <property type="component" value="Unassembled WGS sequence"/>
</dbReference>
<protein>
    <submittedName>
        <fullName evidence="1">Uncharacterized protein</fullName>
    </submittedName>
</protein>
<dbReference type="AlphaFoldDB" id="A0A812SJ00"/>
<comment type="caution">
    <text evidence="1">The sequence shown here is derived from an EMBL/GenBank/DDBJ whole genome shotgun (WGS) entry which is preliminary data.</text>
</comment>
<gene>
    <name evidence="1" type="ORF">SPIL2461_LOCUS12454</name>
</gene>
<name>A0A812SJ00_SYMPI</name>
<sequence>MRSGLAALAGVATSVSQVSVEIRRDARNATQTLRGGPDNTSLGNTSLGNATRPMHVAFNISVFGNASADPRQRALATKVLMEEADSRQIARAMNTALAARGLQVLVQAADLT</sequence>